<dbReference type="PANTHER" id="PTHR34978:SF3">
    <property type="entry name" value="SLR0241 PROTEIN"/>
    <property type="match status" value="1"/>
</dbReference>
<evidence type="ECO:0000256" key="1">
    <source>
        <dbReference type="SAM" id="Phobius"/>
    </source>
</evidence>
<evidence type="ECO:0000259" key="2">
    <source>
        <dbReference type="Pfam" id="PF05569"/>
    </source>
</evidence>
<dbReference type="PANTHER" id="PTHR34978">
    <property type="entry name" value="POSSIBLE SENSOR-TRANSDUCER PROTEIN BLAR"/>
    <property type="match status" value="1"/>
</dbReference>
<dbReference type="RefSeq" id="WP_379538601.1">
    <property type="nucleotide sequence ID" value="NZ_JBHSDR010000006.1"/>
</dbReference>
<keyword evidence="1" id="KW-0812">Transmembrane</keyword>
<dbReference type="InterPro" id="IPR052173">
    <property type="entry name" value="Beta-lactam_resp_regulator"/>
</dbReference>
<organism evidence="3 4">
    <name type="scientific">Novosphingobium tardum</name>
    <dbReference type="NCBI Taxonomy" id="1538021"/>
    <lineage>
        <taxon>Bacteria</taxon>
        <taxon>Pseudomonadati</taxon>
        <taxon>Pseudomonadota</taxon>
        <taxon>Alphaproteobacteria</taxon>
        <taxon>Sphingomonadales</taxon>
        <taxon>Sphingomonadaceae</taxon>
        <taxon>Novosphingobium</taxon>
    </lineage>
</organism>
<dbReference type="Pfam" id="PF05569">
    <property type="entry name" value="Peptidase_M56"/>
    <property type="match status" value="1"/>
</dbReference>
<accession>A0ABV8RP13</accession>
<feature type="transmembrane region" description="Helical" evidence="1">
    <location>
        <begin position="95"/>
        <end position="113"/>
    </location>
</feature>
<dbReference type="EMBL" id="JBHSDR010000006">
    <property type="protein sequence ID" value="MFC4295116.1"/>
    <property type="molecule type" value="Genomic_DNA"/>
</dbReference>
<keyword evidence="4" id="KW-1185">Reference proteome</keyword>
<gene>
    <name evidence="3" type="ORF">ACFO0A_08615</name>
</gene>
<dbReference type="Proteomes" id="UP001595828">
    <property type="component" value="Unassembled WGS sequence"/>
</dbReference>
<feature type="transmembrane region" description="Helical" evidence="1">
    <location>
        <begin position="34"/>
        <end position="57"/>
    </location>
</feature>
<dbReference type="InterPro" id="IPR008756">
    <property type="entry name" value="Peptidase_M56"/>
</dbReference>
<keyword evidence="1" id="KW-0472">Membrane</keyword>
<evidence type="ECO:0000313" key="3">
    <source>
        <dbReference type="EMBL" id="MFC4295116.1"/>
    </source>
</evidence>
<feature type="transmembrane region" description="Helical" evidence="1">
    <location>
        <begin position="6"/>
        <end position="22"/>
    </location>
</feature>
<evidence type="ECO:0000313" key="4">
    <source>
        <dbReference type="Proteomes" id="UP001595828"/>
    </source>
</evidence>
<dbReference type="CDD" id="cd07341">
    <property type="entry name" value="M56_BlaR1_MecR1_like"/>
    <property type="match status" value="1"/>
</dbReference>
<protein>
    <submittedName>
        <fullName evidence="3">M56 family metallopeptidase</fullName>
    </submittedName>
</protein>
<keyword evidence="1" id="KW-1133">Transmembrane helix</keyword>
<reference evidence="4" key="1">
    <citation type="journal article" date="2019" name="Int. J. Syst. Evol. Microbiol.">
        <title>The Global Catalogue of Microorganisms (GCM) 10K type strain sequencing project: providing services to taxonomists for standard genome sequencing and annotation.</title>
        <authorList>
            <consortium name="The Broad Institute Genomics Platform"/>
            <consortium name="The Broad Institute Genome Sequencing Center for Infectious Disease"/>
            <person name="Wu L."/>
            <person name="Ma J."/>
        </authorList>
    </citation>
    <scope>NUCLEOTIDE SEQUENCE [LARGE SCALE GENOMIC DNA]</scope>
    <source>
        <strain evidence="4">CGMCC 1.12989</strain>
    </source>
</reference>
<proteinExistence type="predicted"/>
<feature type="transmembrane region" description="Helical" evidence="1">
    <location>
        <begin position="295"/>
        <end position="314"/>
    </location>
</feature>
<feature type="domain" description="Peptidase M56" evidence="2">
    <location>
        <begin position="12"/>
        <end position="263"/>
    </location>
</feature>
<name>A0ABV8RP13_9SPHN</name>
<comment type="caution">
    <text evidence="3">The sequence shown here is derived from an EMBL/GenBank/DDBJ whole genome shotgun (WGS) entry which is preliminary data.</text>
</comment>
<sequence length="525" mass="56576">MIAWIVQTLWVTAAMIAVVLVLRRPVARLFGPGFAYALWALPLVRFVLPPIVLPAAFAPQSPVEAASTVTSSATMVIDATGGSAAAEAASYWPSLQALLIMVWLGGAALFLWMRWRGYHAMRRDLLADARLVDKRDGVRIVETPGVAAPVAFGWRDKVVALPPEFLITGHLVDRALALEHELAHHRGHDLLANFAAQPLLALHWFNPLAWAAWEAMRRDQEAACDARAMRGRDLATRARYARVIASFACAGRGAAPTTLAAPMACPVLGDKSIIHRLRSLTMTEISPRRRRLGRWGFIAAGVLALPLTATISYASQDAPPVPPVPLSPPASVTAPPAPAAPRRIEQVIIEHVGVDHAGHDKDAKFSREMKHGDKTIRIVTSRPLSDAEFAAKVAEIEANPIAPPMPPEPPMPPAVPSDKREIRRIVMHGDGAPGAMALAIDRGRCEASTLADAMADATVDEGGKTSKDRTRVLICGKPGEGKAQALAAVRRARERMSAKANLPDSVRAEVLRQLDESIARLEKEG</sequence>